<accession>A0AAN5I945</accession>
<reference evidence="2" key="1">
    <citation type="submission" date="2022-10" db="EMBL/GenBank/DDBJ databases">
        <title>Genome assembly of Pristionchus species.</title>
        <authorList>
            <person name="Yoshida K."/>
            <person name="Sommer R.J."/>
        </authorList>
    </citation>
    <scope>NUCLEOTIDE SEQUENCE [LARGE SCALE GENOMIC DNA]</scope>
    <source>
        <strain evidence="2">RS5460</strain>
    </source>
</reference>
<comment type="caution">
    <text evidence="1">The sequence shown here is derived from an EMBL/GenBank/DDBJ whole genome shotgun (WGS) entry which is preliminary data.</text>
</comment>
<dbReference type="EMBL" id="BTRK01000006">
    <property type="protein sequence ID" value="GMR57238.1"/>
    <property type="molecule type" value="Genomic_DNA"/>
</dbReference>
<feature type="non-terminal residue" evidence="1">
    <location>
        <position position="78"/>
    </location>
</feature>
<name>A0AAN5I945_9BILA</name>
<evidence type="ECO:0000313" key="2">
    <source>
        <dbReference type="Proteomes" id="UP001328107"/>
    </source>
</evidence>
<feature type="non-terminal residue" evidence="1">
    <location>
        <position position="1"/>
    </location>
</feature>
<dbReference type="AlphaFoldDB" id="A0AAN5I945"/>
<keyword evidence="2" id="KW-1185">Reference proteome</keyword>
<protein>
    <submittedName>
        <fullName evidence="1">Uncharacterized protein</fullName>
    </submittedName>
</protein>
<sequence length="78" mass="8813">EIVKICPRALSAEKITNAFESRPRFPTKCVPPGNLWSVNGLIYLDEVLVFHLLSIHEDGMASILFSIHSLSLLFYQLI</sequence>
<gene>
    <name evidence="1" type="ORF">PMAYCL1PPCAC_27433</name>
</gene>
<proteinExistence type="predicted"/>
<organism evidence="1 2">
    <name type="scientific">Pristionchus mayeri</name>
    <dbReference type="NCBI Taxonomy" id="1317129"/>
    <lineage>
        <taxon>Eukaryota</taxon>
        <taxon>Metazoa</taxon>
        <taxon>Ecdysozoa</taxon>
        <taxon>Nematoda</taxon>
        <taxon>Chromadorea</taxon>
        <taxon>Rhabditida</taxon>
        <taxon>Rhabditina</taxon>
        <taxon>Diplogasteromorpha</taxon>
        <taxon>Diplogasteroidea</taxon>
        <taxon>Neodiplogasteridae</taxon>
        <taxon>Pristionchus</taxon>
    </lineage>
</organism>
<evidence type="ECO:0000313" key="1">
    <source>
        <dbReference type="EMBL" id="GMR57238.1"/>
    </source>
</evidence>
<dbReference type="Proteomes" id="UP001328107">
    <property type="component" value="Unassembled WGS sequence"/>
</dbReference>